<dbReference type="Proteomes" id="UP000694941">
    <property type="component" value="Unplaced"/>
</dbReference>
<gene>
    <name evidence="3" type="primary">LOC106468158</name>
</gene>
<protein>
    <submittedName>
        <fullName evidence="3">Acrosin-like</fullName>
    </submittedName>
</protein>
<name>A0ABM1BKV8_LIMPO</name>
<feature type="region of interest" description="Disordered" evidence="1">
    <location>
        <begin position="82"/>
        <end position="117"/>
    </location>
</feature>
<proteinExistence type="predicted"/>
<reference evidence="3" key="1">
    <citation type="submission" date="2025-08" db="UniProtKB">
        <authorList>
            <consortium name="RefSeq"/>
        </authorList>
    </citation>
    <scope>IDENTIFICATION</scope>
    <source>
        <tissue evidence="3">Muscle</tissue>
    </source>
</reference>
<dbReference type="RefSeq" id="XP_013784022.1">
    <property type="nucleotide sequence ID" value="XM_013928568.1"/>
</dbReference>
<feature type="compositionally biased region" description="Pro residues" evidence="1">
    <location>
        <begin position="89"/>
        <end position="117"/>
    </location>
</feature>
<sequence>MHPLGKQGYNQNASGHPGVSHGHHRIDGMGGMFQGKRMAQPRPPPPPQYMMNYGTPQGFPYTQYYPYPLHLPIPMANYHHQAFPQLFGNPPPPPPPQDPPLPREPPPPSPPPPPPPE</sequence>
<dbReference type="GeneID" id="106468158"/>
<accession>A0ABM1BKV8</accession>
<feature type="region of interest" description="Disordered" evidence="1">
    <location>
        <begin position="1"/>
        <end position="51"/>
    </location>
</feature>
<evidence type="ECO:0000256" key="1">
    <source>
        <dbReference type="SAM" id="MobiDB-lite"/>
    </source>
</evidence>
<organism evidence="2 3">
    <name type="scientific">Limulus polyphemus</name>
    <name type="common">Atlantic horseshoe crab</name>
    <dbReference type="NCBI Taxonomy" id="6850"/>
    <lineage>
        <taxon>Eukaryota</taxon>
        <taxon>Metazoa</taxon>
        <taxon>Ecdysozoa</taxon>
        <taxon>Arthropoda</taxon>
        <taxon>Chelicerata</taxon>
        <taxon>Merostomata</taxon>
        <taxon>Xiphosura</taxon>
        <taxon>Limulidae</taxon>
        <taxon>Limulus</taxon>
    </lineage>
</organism>
<evidence type="ECO:0000313" key="2">
    <source>
        <dbReference type="Proteomes" id="UP000694941"/>
    </source>
</evidence>
<keyword evidence="2" id="KW-1185">Reference proteome</keyword>
<evidence type="ECO:0000313" key="3">
    <source>
        <dbReference type="RefSeq" id="XP_013784022.1"/>
    </source>
</evidence>